<dbReference type="GO" id="GO:0008270">
    <property type="term" value="F:zinc ion binding"/>
    <property type="evidence" value="ECO:0007669"/>
    <property type="project" value="InterPro"/>
</dbReference>
<dbReference type="PANTHER" id="PTHR43161">
    <property type="entry name" value="SORBITOL DEHYDROGENASE"/>
    <property type="match status" value="1"/>
</dbReference>
<keyword evidence="5" id="KW-0560">Oxidoreductase</keyword>
<dbReference type="InterPro" id="IPR011032">
    <property type="entry name" value="GroES-like_sf"/>
</dbReference>
<comment type="caution">
    <text evidence="8">The sequence shown here is derived from an EMBL/GenBank/DDBJ whole genome shotgun (WGS) entry which is preliminary data.</text>
</comment>
<dbReference type="InterPro" id="IPR013154">
    <property type="entry name" value="ADH-like_N"/>
</dbReference>
<dbReference type="GO" id="GO:0016616">
    <property type="term" value="F:oxidoreductase activity, acting on the CH-OH group of donors, NAD or NADP as acceptor"/>
    <property type="evidence" value="ECO:0007669"/>
    <property type="project" value="InterPro"/>
</dbReference>
<dbReference type="Pfam" id="PF08240">
    <property type="entry name" value="ADH_N"/>
    <property type="match status" value="1"/>
</dbReference>
<name>A0A7C9KCE4_9GAMM</name>
<keyword evidence="3 6" id="KW-0479">Metal-binding</keyword>
<dbReference type="InterPro" id="IPR045306">
    <property type="entry name" value="SDH-like"/>
</dbReference>
<dbReference type="InterPro" id="IPR002328">
    <property type="entry name" value="ADH_Zn_CS"/>
</dbReference>
<comment type="similarity">
    <text evidence="2 6">Belongs to the zinc-containing alcohol dehydrogenase family.</text>
</comment>
<organism evidence="8 9">
    <name type="scientific">Photorhabdus khanii</name>
    <dbReference type="NCBI Taxonomy" id="1004150"/>
    <lineage>
        <taxon>Bacteria</taxon>
        <taxon>Pseudomonadati</taxon>
        <taxon>Pseudomonadota</taxon>
        <taxon>Gammaproteobacteria</taxon>
        <taxon>Enterobacterales</taxon>
        <taxon>Morganellaceae</taxon>
        <taxon>Photorhabdus</taxon>
    </lineage>
</organism>
<dbReference type="Gene3D" id="3.90.180.10">
    <property type="entry name" value="Medium-chain alcohol dehydrogenases, catalytic domain"/>
    <property type="match status" value="1"/>
</dbReference>
<evidence type="ECO:0000256" key="2">
    <source>
        <dbReference type="ARBA" id="ARBA00008072"/>
    </source>
</evidence>
<accession>A0A7C9KCE4</accession>
<evidence type="ECO:0000256" key="5">
    <source>
        <dbReference type="ARBA" id="ARBA00023002"/>
    </source>
</evidence>
<evidence type="ECO:0000256" key="6">
    <source>
        <dbReference type="RuleBase" id="RU361277"/>
    </source>
</evidence>
<feature type="domain" description="Enoyl reductase (ER)" evidence="7">
    <location>
        <begin position="10"/>
        <end position="339"/>
    </location>
</feature>
<evidence type="ECO:0000313" key="9">
    <source>
        <dbReference type="Proteomes" id="UP000481739"/>
    </source>
</evidence>
<evidence type="ECO:0000256" key="3">
    <source>
        <dbReference type="ARBA" id="ARBA00022723"/>
    </source>
</evidence>
<dbReference type="PROSITE" id="PS00059">
    <property type="entry name" value="ADH_ZINC"/>
    <property type="match status" value="1"/>
</dbReference>
<evidence type="ECO:0000313" key="8">
    <source>
        <dbReference type="EMBL" id="MQL47300.1"/>
    </source>
</evidence>
<dbReference type="InterPro" id="IPR013149">
    <property type="entry name" value="ADH-like_C"/>
</dbReference>
<gene>
    <name evidence="8" type="ORF">GEA64_04515</name>
</gene>
<dbReference type="Pfam" id="PF00107">
    <property type="entry name" value="ADH_zinc_N"/>
    <property type="match status" value="1"/>
</dbReference>
<evidence type="ECO:0000259" key="7">
    <source>
        <dbReference type="SMART" id="SM00829"/>
    </source>
</evidence>
<dbReference type="SUPFAM" id="SSF50129">
    <property type="entry name" value="GroES-like"/>
    <property type="match status" value="1"/>
</dbReference>
<dbReference type="EMBL" id="WHZZ01000001">
    <property type="protein sequence ID" value="MQL47300.1"/>
    <property type="molecule type" value="Genomic_DNA"/>
</dbReference>
<protein>
    <submittedName>
        <fullName evidence="8">Alcohol dehydrogenase catalytic domain-containing protein</fullName>
    </submittedName>
</protein>
<dbReference type="Proteomes" id="UP000481739">
    <property type="component" value="Unassembled WGS sequence"/>
</dbReference>
<dbReference type="SMART" id="SM00829">
    <property type="entry name" value="PKS_ER"/>
    <property type="match status" value="1"/>
</dbReference>
<sequence length="342" mass="36654">MKALVLEKAGQISIQDWETTEILGENDVEIKIHSVGICGSDVHYYQYGRIGPFVVEKPMILGHEASGVITAVGKKVTHLKMGDRVCMEPGIPNLQSPQSRAGIYNLDPEVRFWATPPIDGCLRESVIHPAAFTFKLPDNVSFAEGAMVEPLAIGMQAATKAEIKPGDIALVVGAGTIGIVTALAALAGGCSDVIICDVFDEKLEIAKQYPGLHPVNSKVLAEKVNALTDGNGVNILFECSGAKPVVATISDHIAPGGTAVLVGMPIDPVPLDIVSAQAKEITFKTIFRYANMYPRTIRLLSSGKLNVTPLLSATYKFKNSVQAYERAAEGRPTDIKIMLEME</sequence>
<comment type="cofactor">
    <cofactor evidence="1 6">
        <name>Zn(2+)</name>
        <dbReference type="ChEBI" id="CHEBI:29105"/>
    </cofactor>
</comment>
<dbReference type="AlphaFoldDB" id="A0A7C9KCE4"/>
<evidence type="ECO:0000256" key="4">
    <source>
        <dbReference type="ARBA" id="ARBA00022833"/>
    </source>
</evidence>
<dbReference type="InterPro" id="IPR020843">
    <property type="entry name" value="ER"/>
</dbReference>
<dbReference type="PANTHER" id="PTHR43161:SF9">
    <property type="entry name" value="SORBITOL DEHYDROGENASE"/>
    <property type="match status" value="1"/>
</dbReference>
<dbReference type="Gene3D" id="3.40.50.720">
    <property type="entry name" value="NAD(P)-binding Rossmann-like Domain"/>
    <property type="match status" value="1"/>
</dbReference>
<keyword evidence="4 6" id="KW-0862">Zinc</keyword>
<dbReference type="InterPro" id="IPR036291">
    <property type="entry name" value="NAD(P)-bd_dom_sf"/>
</dbReference>
<dbReference type="SUPFAM" id="SSF51735">
    <property type="entry name" value="NAD(P)-binding Rossmann-fold domains"/>
    <property type="match status" value="1"/>
</dbReference>
<reference evidence="8 9" key="1">
    <citation type="journal article" date="2019" name="Nature">
        <title>A new antibiotic selectively kills Gram-negative pathogens.</title>
        <authorList>
            <person name="Imai Y."/>
            <person name="Meyer K.J."/>
            <person name="Iinishi A."/>
            <person name="Favre-Godal Q."/>
            <person name="Green R."/>
            <person name="Manuse S."/>
            <person name="Caboni M."/>
            <person name="Mori M."/>
            <person name="Niles S."/>
            <person name="Ghiglieri M."/>
            <person name="Honrao C."/>
            <person name="Ma X."/>
            <person name="Guo J.J."/>
            <person name="Makriyannis A."/>
            <person name="Linares-Otoya L."/>
            <person name="Boehringer N."/>
            <person name="Wuisan Z.G."/>
            <person name="Kaur H."/>
            <person name="Wu R."/>
            <person name="Mateus A."/>
            <person name="Typas A."/>
            <person name="Savitski M.M."/>
            <person name="Espinoza J.L."/>
            <person name="O'Rourke A."/>
            <person name="Nelson K.E."/>
            <person name="Hiller S."/>
            <person name="Noinaj N."/>
            <person name="Schaeberle T.F."/>
            <person name="D'Onofrio A."/>
            <person name="Lewis K."/>
        </authorList>
    </citation>
    <scope>NUCLEOTIDE SEQUENCE [LARGE SCALE GENOMIC DNA]</scope>
    <source>
        <strain evidence="8 9">HGB 1456</strain>
    </source>
</reference>
<proteinExistence type="inferred from homology"/>
<dbReference type="CDD" id="cd05285">
    <property type="entry name" value="sorbitol_DH"/>
    <property type="match status" value="1"/>
</dbReference>
<dbReference type="RefSeq" id="WP_036847259.1">
    <property type="nucleotide sequence ID" value="NZ_CAWOZU010000011.1"/>
</dbReference>
<evidence type="ECO:0000256" key="1">
    <source>
        <dbReference type="ARBA" id="ARBA00001947"/>
    </source>
</evidence>